<accession>A0A6N8JFD7</accession>
<comment type="similarity">
    <text evidence="1">Belongs to the glycosyl hydrolase 16 family.</text>
</comment>
<name>A0A6N8JFD7_9BACT</name>
<keyword evidence="3" id="KW-0378">Hydrolase</keyword>
<dbReference type="Pfam" id="PF00722">
    <property type="entry name" value="Glyco_hydro_16"/>
    <property type="match status" value="1"/>
</dbReference>
<proteinExistence type="inferred from homology"/>
<comment type="caution">
    <text evidence="3">The sequence shown here is derived from an EMBL/GenBank/DDBJ whole genome shotgun (WGS) entry which is preliminary data.</text>
</comment>
<dbReference type="AlphaFoldDB" id="A0A6N8JFD7"/>
<dbReference type="RefSeq" id="WP_157302769.1">
    <property type="nucleotide sequence ID" value="NZ_BAAAZB010000001.1"/>
</dbReference>
<dbReference type="CDD" id="cd08023">
    <property type="entry name" value="GH16_laminarinase_like"/>
    <property type="match status" value="1"/>
</dbReference>
<dbReference type="PROSITE" id="PS51762">
    <property type="entry name" value="GH16_2"/>
    <property type="match status" value="1"/>
</dbReference>
<dbReference type="GO" id="GO:0005975">
    <property type="term" value="P:carbohydrate metabolic process"/>
    <property type="evidence" value="ECO:0007669"/>
    <property type="project" value="InterPro"/>
</dbReference>
<dbReference type="Proteomes" id="UP000468388">
    <property type="component" value="Unassembled WGS sequence"/>
</dbReference>
<dbReference type="InterPro" id="IPR050546">
    <property type="entry name" value="Glycosyl_Hydrlase_16"/>
</dbReference>
<keyword evidence="4" id="KW-1185">Reference proteome</keyword>
<dbReference type="Gene3D" id="2.60.120.200">
    <property type="match status" value="1"/>
</dbReference>
<organism evidence="3 4">
    <name type="scientific">Chitinophaga oryziterrae</name>
    <dbReference type="NCBI Taxonomy" id="1031224"/>
    <lineage>
        <taxon>Bacteria</taxon>
        <taxon>Pseudomonadati</taxon>
        <taxon>Bacteroidota</taxon>
        <taxon>Chitinophagia</taxon>
        <taxon>Chitinophagales</taxon>
        <taxon>Chitinophagaceae</taxon>
        <taxon>Chitinophaga</taxon>
    </lineage>
</organism>
<dbReference type="PANTHER" id="PTHR10963">
    <property type="entry name" value="GLYCOSYL HYDROLASE-RELATED"/>
    <property type="match status" value="1"/>
</dbReference>
<evidence type="ECO:0000313" key="3">
    <source>
        <dbReference type="EMBL" id="MVT43963.1"/>
    </source>
</evidence>
<dbReference type="SUPFAM" id="SSF49899">
    <property type="entry name" value="Concanavalin A-like lectins/glucanases"/>
    <property type="match status" value="1"/>
</dbReference>
<dbReference type="EMBL" id="WRXO01000009">
    <property type="protein sequence ID" value="MVT43963.1"/>
    <property type="molecule type" value="Genomic_DNA"/>
</dbReference>
<feature type="domain" description="GH16" evidence="2">
    <location>
        <begin position="12"/>
        <end position="266"/>
    </location>
</feature>
<dbReference type="GO" id="GO:0004553">
    <property type="term" value="F:hydrolase activity, hydrolyzing O-glycosyl compounds"/>
    <property type="evidence" value="ECO:0007669"/>
    <property type="project" value="InterPro"/>
</dbReference>
<evidence type="ECO:0000256" key="1">
    <source>
        <dbReference type="ARBA" id="ARBA00006865"/>
    </source>
</evidence>
<dbReference type="InterPro" id="IPR000757">
    <property type="entry name" value="Beta-glucanase-like"/>
</dbReference>
<evidence type="ECO:0000313" key="4">
    <source>
        <dbReference type="Proteomes" id="UP000468388"/>
    </source>
</evidence>
<dbReference type="OrthoDB" id="9809583at2"/>
<protein>
    <submittedName>
        <fullName evidence="3">Family 16 glycosylhydrolase</fullName>
    </submittedName>
</protein>
<sequence>MKQLIFFAFLLYAYAGTAQYKLVWSDEFNKDGAPDTKNWRPETGFTRNEELQWYQLSNAYVKKGLLIIEGRKEHLPNPAYIAGSTDWRKSRPFIEYTAASIKTEGLQSWKYGRFEMRGRIPIEEGLWPAWWTLGEAGQWPSNGEIDIMEYYRGKLLANIACGTATAYKAEWYSTSTPVNAAWASKFHTWRMDWDENAIALFVDDSLLNKVALSKLQNKDGTGINPFKQPHYMLLNLALGGINGGDPAHTIFPRKFEIDYVRVYQKQ</sequence>
<reference evidence="3 4" key="1">
    <citation type="submission" date="2019-12" db="EMBL/GenBank/DDBJ databases">
        <title>The draft genomic sequence of strain Chitinophaga oryziterrae JCM 16595.</title>
        <authorList>
            <person name="Zhang X."/>
        </authorList>
    </citation>
    <scope>NUCLEOTIDE SEQUENCE [LARGE SCALE GENOMIC DNA]</scope>
    <source>
        <strain evidence="3 4">JCM 16595</strain>
    </source>
</reference>
<evidence type="ECO:0000259" key="2">
    <source>
        <dbReference type="PROSITE" id="PS51762"/>
    </source>
</evidence>
<dbReference type="PANTHER" id="PTHR10963:SF55">
    <property type="entry name" value="GLYCOSIDE HYDROLASE FAMILY 16 PROTEIN"/>
    <property type="match status" value="1"/>
</dbReference>
<gene>
    <name evidence="3" type="ORF">GO495_25430</name>
</gene>
<dbReference type="InterPro" id="IPR013320">
    <property type="entry name" value="ConA-like_dom_sf"/>
</dbReference>